<evidence type="ECO:0000256" key="2">
    <source>
        <dbReference type="ARBA" id="ARBA00022786"/>
    </source>
</evidence>
<dbReference type="UniPathway" id="UPA00143"/>
<dbReference type="Proteomes" id="UP000467840">
    <property type="component" value="Chromosome 9"/>
</dbReference>
<dbReference type="SUPFAM" id="SSF54695">
    <property type="entry name" value="POZ domain"/>
    <property type="match status" value="1"/>
</dbReference>
<dbReference type="Gene3D" id="3.30.710.10">
    <property type="entry name" value="Potassium Channel Kv1.1, Chain A"/>
    <property type="match status" value="1"/>
</dbReference>
<evidence type="ECO:0000259" key="4">
    <source>
        <dbReference type="PROSITE" id="PS51649"/>
    </source>
</evidence>
<dbReference type="PROSITE" id="PS51649">
    <property type="entry name" value="NPH3"/>
    <property type="match status" value="1"/>
</dbReference>
<keyword evidence="6" id="KW-1185">Reference proteome</keyword>
<dbReference type="GO" id="GO:0016567">
    <property type="term" value="P:protein ubiquitination"/>
    <property type="evidence" value="ECO:0007669"/>
    <property type="project" value="UniProtKB-UniPathway"/>
</dbReference>
<accession>A0A6A6M057</accession>
<sequence>MKFMKLGSRPDTFYTAESVRSVSSEVSSDLIIQLKGSRYLLHKFPLLSKCLRLQRLCSESPESSQHQIVQLSDFPGGIEAFELCAKFCYGITITLSAYNIVAARCAAEYLQMTEDVEKGNLIYKLEVFFNSCVLSGWKDSIVTLQSTKAFPLWSEDLGITSRCIEAIASKVLTHPSKISLSHSHSRRVRDDVSCNGAESQRHKPTSKWWWAEDMAELGIDLYWRAMVAIKSGGKIASNLIGDALKIYAARWLPNISRPRNANNEEASDSDSDSGNEINSKHRLLLESIVSLLPADKGSVSCSFLLKLLKAANILNASSSSKMELARRVGLQLEEATVNDLLIPFFSYENDTLYDVNLVMTILEQFMLQGQSPPTSPPRSKLGFERRRSRSAENIDLEFQESRSMLFASSYGEYWVVAHPDLNKSERKRLCRTLDCKKLSVEACMHAAQNELLPLRVVVQVLFFEQARAATAGSKVTELPGNIKALLASHDIDPSRPTAALSTTTSIPAEDQWSVSGLKSPKSKISTLRMKMAEDDDLDENDLQSNGLGRTSKFKAICALPTRPKRMFSKLLSINRSTNEKN</sequence>
<name>A0A6A6M057_HEVBR</name>
<dbReference type="AlphaFoldDB" id="A0A6A6M057"/>
<gene>
    <name evidence="5" type="ORF">GH714_024555</name>
</gene>
<feature type="domain" description="NPH3" evidence="4">
    <location>
        <begin position="208"/>
        <end position="467"/>
    </location>
</feature>
<dbReference type="EMBL" id="JAAGAX010000008">
    <property type="protein sequence ID" value="KAF2307052.1"/>
    <property type="molecule type" value="Genomic_DNA"/>
</dbReference>
<comment type="pathway">
    <text evidence="1">Protein modification; protein ubiquitination.</text>
</comment>
<dbReference type="InterPro" id="IPR043454">
    <property type="entry name" value="NPH3/RPT2-like"/>
</dbReference>
<evidence type="ECO:0000313" key="5">
    <source>
        <dbReference type="EMBL" id="KAF2307052.1"/>
    </source>
</evidence>
<reference evidence="5 6" key="1">
    <citation type="journal article" date="2020" name="Mol. Plant">
        <title>The Chromosome-Based Rubber Tree Genome Provides New Insights into Spurge Genome Evolution and Rubber Biosynthesis.</title>
        <authorList>
            <person name="Liu J."/>
            <person name="Shi C."/>
            <person name="Shi C.C."/>
            <person name="Li W."/>
            <person name="Zhang Q.J."/>
            <person name="Zhang Y."/>
            <person name="Li K."/>
            <person name="Lu H.F."/>
            <person name="Shi C."/>
            <person name="Zhu S.T."/>
            <person name="Xiao Z.Y."/>
            <person name="Nan H."/>
            <person name="Yue Y."/>
            <person name="Zhu X.G."/>
            <person name="Wu Y."/>
            <person name="Hong X.N."/>
            <person name="Fan G.Y."/>
            <person name="Tong Y."/>
            <person name="Zhang D."/>
            <person name="Mao C.L."/>
            <person name="Liu Y.L."/>
            <person name="Hao S.J."/>
            <person name="Liu W.Q."/>
            <person name="Lv M.Q."/>
            <person name="Zhang H.B."/>
            <person name="Liu Y."/>
            <person name="Hu-Tang G.R."/>
            <person name="Wang J.P."/>
            <person name="Wang J.H."/>
            <person name="Sun Y.H."/>
            <person name="Ni S.B."/>
            <person name="Chen W.B."/>
            <person name="Zhang X.C."/>
            <person name="Jiao Y.N."/>
            <person name="Eichler E.E."/>
            <person name="Li G.H."/>
            <person name="Liu X."/>
            <person name="Gao L.Z."/>
        </authorList>
    </citation>
    <scope>NUCLEOTIDE SEQUENCE [LARGE SCALE GENOMIC DNA]</scope>
    <source>
        <strain evidence="6">cv. GT1</strain>
        <tissue evidence="5">Leaf</tissue>
    </source>
</reference>
<evidence type="ECO:0000313" key="6">
    <source>
        <dbReference type="Proteomes" id="UP000467840"/>
    </source>
</evidence>
<evidence type="ECO:0000256" key="1">
    <source>
        <dbReference type="ARBA" id="ARBA00004906"/>
    </source>
</evidence>
<dbReference type="InterPro" id="IPR027356">
    <property type="entry name" value="NPH3_dom"/>
</dbReference>
<protein>
    <recommendedName>
        <fullName evidence="4">NPH3 domain-containing protein</fullName>
    </recommendedName>
</protein>
<comment type="similarity">
    <text evidence="3">Belongs to the NPH3 family.</text>
</comment>
<dbReference type="InterPro" id="IPR011333">
    <property type="entry name" value="SKP1/BTB/POZ_sf"/>
</dbReference>
<evidence type="ECO:0000256" key="3">
    <source>
        <dbReference type="PROSITE-ProRule" id="PRU00982"/>
    </source>
</evidence>
<keyword evidence="2" id="KW-0833">Ubl conjugation pathway</keyword>
<dbReference type="Pfam" id="PF03000">
    <property type="entry name" value="NPH3"/>
    <property type="match status" value="2"/>
</dbReference>
<proteinExistence type="inferred from homology"/>
<dbReference type="PANTHER" id="PTHR32370">
    <property type="entry name" value="OS12G0117600 PROTEIN"/>
    <property type="match status" value="1"/>
</dbReference>
<organism evidence="5 6">
    <name type="scientific">Hevea brasiliensis</name>
    <name type="common">Para rubber tree</name>
    <name type="synonym">Siphonia brasiliensis</name>
    <dbReference type="NCBI Taxonomy" id="3981"/>
    <lineage>
        <taxon>Eukaryota</taxon>
        <taxon>Viridiplantae</taxon>
        <taxon>Streptophyta</taxon>
        <taxon>Embryophyta</taxon>
        <taxon>Tracheophyta</taxon>
        <taxon>Spermatophyta</taxon>
        <taxon>Magnoliopsida</taxon>
        <taxon>eudicotyledons</taxon>
        <taxon>Gunneridae</taxon>
        <taxon>Pentapetalae</taxon>
        <taxon>rosids</taxon>
        <taxon>fabids</taxon>
        <taxon>Malpighiales</taxon>
        <taxon>Euphorbiaceae</taxon>
        <taxon>Crotonoideae</taxon>
        <taxon>Micrandreae</taxon>
        <taxon>Hevea</taxon>
    </lineage>
</organism>
<comment type="caution">
    <text evidence="5">The sequence shown here is derived from an EMBL/GenBank/DDBJ whole genome shotgun (WGS) entry which is preliminary data.</text>
</comment>